<sequence length="112" mass="12449">MKQWYALIFAVIAEVSGTTIMKKFGNDESIMMYCIIFSFIGISYFLLAKAVTRIPMSTAYAFWEGVGLAAITFIGWSVFEEKLPIAKIVGFSAIFIGIILLNFGTVCGEKHE</sequence>
<evidence type="ECO:0000313" key="11">
    <source>
        <dbReference type="EMBL" id="MDQ0204535.1"/>
    </source>
</evidence>
<dbReference type="PANTHER" id="PTHR30561">
    <property type="entry name" value="SMR FAMILY PROTON-DEPENDENT DRUG EFFLUX TRANSPORTER SUGE"/>
    <property type="match status" value="1"/>
</dbReference>
<dbReference type="Gene3D" id="1.10.3730.20">
    <property type="match status" value="1"/>
</dbReference>
<reference evidence="11 12" key="1">
    <citation type="submission" date="2023-07" db="EMBL/GenBank/DDBJ databases">
        <title>Genomic Encyclopedia of Type Strains, Phase IV (KMG-IV): sequencing the most valuable type-strain genomes for metagenomic binning, comparative biology and taxonomic classification.</title>
        <authorList>
            <person name="Goeker M."/>
        </authorList>
    </citation>
    <scope>NUCLEOTIDE SEQUENCE [LARGE SCALE GENOMIC DNA]</scope>
    <source>
        <strain evidence="11 12">DSM 16980</strain>
    </source>
</reference>
<comment type="subunit">
    <text evidence="2">Forms a complex with MdtI.</text>
</comment>
<comment type="similarity">
    <text evidence="9">Belongs to the drug/metabolite transporter (DMT) superfamily. Small multidrug resistance (SMR) (TC 2.A.7.1) family.</text>
</comment>
<comment type="subcellular location">
    <subcellularLocation>
        <location evidence="1">Cell inner membrane</location>
        <topology evidence="1">Multi-pass membrane protein</topology>
    </subcellularLocation>
    <subcellularLocation>
        <location evidence="9">Cell membrane</location>
        <topology evidence="9">Multi-pass membrane protein</topology>
    </subcellularLocation>
</comment>
<keyword evidence="7 10" id="KW-1133">Transmembrane helix</keyword>
<dbReference type="Proteomes" id="UP001239167">
    <property type="component" value="Unassembled WGS sequence"/>
</dbReference>
<organism evidence="11 12">
    <name type="scientific">Pectinatus haikarae</name>
    <dbReference type="NCBI Taxonomy" id="349096"/>
    <lineage>
        <taxon>Bacteria</taxon>
        <taxon>Bacillati</taxon>
        <taxon>Bacillota</taxon>
        <taxon>Negativicutes</taxon>
        <taxon>Selenomonadales</taxon>
        <taxon>Selenomonadaceae</taxon>
        <taxon>Pectinatus</taxon>
    </lineage>
</organism>
<dbReference type="RefSeq" id="WP_196605555.1">
    <property type="nucleotide sequence ID" value="NZ_CP116940.1"/>
</dbReference>
<proteinExistence type="inferred from homology"/>
<feature type="transmembrane region" description="Helical" evidence="10">
    <location>
        <begin position="60"/>
        <end position="79"/>
    </location>
</feature>
<evidence type="ECO:0000256" key="9">
    <source>
        <dbReference type="RuleBase" id="RU003942"/>
    </source>
</evidence>
<evidence type="ECO:0000256" key="5">
    <source>
        <dbReference type="ARBA" id="ARBA00022519"/>
    </source>
</evidence>
<name>A0ABT9Y9L8_9FIRM</name>
<evidence type="ECO:0000256" key="2">
    <source>
        <dbReference type="ARBA" id="ARBA00011358"/>
    </source>
</evidence>
<protein>
    <recommendedName>
        <fullName evidence="3">Spermidine export protein MdtJ</fullName>
    </recommendedName>
</protein>
<comment type="caution">
    <text evidence="11">The sequence shown here is derived from an EMBL/GenBank/DDBJ whole genome shotgun (WGS) entry which is preliminary data.</text>
</comment>
<keyword evidence="6 9" id="KW-0812">Transmembrane</keyword>
<dbReference type="Pfam" id="PF00893">
    <property type="entry name" value="Multi_Drug_Res"/>
    <property type="match status" value="1"/>
</dbReference>
<gene>
    <name evidence="11" type="ORF">J2S01_002263</name>
</gene>
<dbReference type="EMBL" id="JAUSUE010000017">
    <property type="protein sequence ID" value="MDQ0204535.1"/>
    <property type="molecule type" value="Genomic_DNA"/>
</dbReference>
<dbReference type="PANTHER" id="PTHR30561:SF2">
    <property type="entry name" value="SPERMIDINE EXPORT PROTEIN MDTJ"/>
    <property type="match status" value="1"/>
</dbReference>
<evidence type="ECO:0000256" key="3">
    <source>
        <dbReference type="ARBA" id="ARBA00021112"/>
    </source>
</evidence>
<evidence type="ECO:0000313" key="12">
    <source>
        <dbReference type="Proteomes" id="UP001239167"/>
    </source>
</evidence>
<evidence type="ECO:0000256" key="8">
    <source>
        <dbReference type="ARBA" id="ARBA00023136"/>
    </source>
</evidence>
<feature type="transmembrane region" description="Helical" evidence="10">
    <location>
        <begin position="30"/>
        <end position="48"/>
    </location>
</feature>
<dbReference type="InterPro" id="IPR037185">
    <property type="entry name" value="EmrE-like"/>
</dbReference>
<evidence type="ECO:0000256" key="6">
    <source>
        <dbReference type="ARBA" id="ARBA00022692"/>
    </source>
</evidence>
<keyword evidence="5" id="KW-0997">Cell inner membrane</keyword>
<feature type="transmembrane region" description="Helical" evidence="10">
    <location>
        <begin position="85"/>
        <end position="107"/>
    </location>
</feature>
<accession>A0ABT9Y9L8</accession>
<keyword evidence="12" id="KW-1185">Reference proteome</keyword>
<evidence type="ECO:0000256" key="7">
    <source>
        <dbReference type="ARBA" id="ARBA00022989"/>
    </source>
</evidence>
<evidence type="ECO:0000256" key="10">
    <source>
        <dbReference type="SAM" id="Phobius"/>
    </source>
</evidence>
<keyword evidence="4" id="KW-1003">Cell membrane</keyword>
<keyword evidence="8 10" id="KW-0472">Membrane</keyword>
<evidence type="ECO:0000256" key="4">
    <source>
        <dbReference type="ARBA" id="ARBA00022475"/>
    </source>
</evidence>
<dbReference type="InterPro" id="IPR000390">
    <property type="entry name" value="Small_drug/metabolite_transptr"/>
</dbReference>
<dbReference type="InterPro" id="IPR045324">
    <property type="entry name" value="Small_multidrug_res"/>
</dbReference>
<dbReference type="SUPFAM" id="SSF103481">
    <property type="entry name" value="Multidrug resistance efflux transporter EmrE"/>
    <property type="match status" value="1"/>
</dbReference>
<evidence type="ECO:0000256" key="1">
    <source>
        <dbReference type="ARBA" id="ARBA00004429"/>
    </source>
</evidence>